<protein>
    <recommendedName>
        <fullName evidence="3">Polymerase nucleotidyl transferase domain-containing protein</fullName>
    </recommendedName>
</protein>
<comment type="caution">
    <text evidence="1">The sequence shown here is derived from an EMBL/GenBank/DDBJ whole genome shotgun (WGS) entry which is preliminary data.</text>
</comment>
<name>A0A7V8U7Q6_9SPHN</name>
<dbReference type="Proteomes" id="UP000589292">
    <property type="component" value="Unassembled WGS sequence"/>
</dbReference>
<evidence type="ECO:0008006" key="3">
    <source>
        <dbReference type="Google" id="ProtNLM"/>
    </source>
</evidence>
<evidence type="ECO:0000313" key="1">
    <source>
        <dbReference type="EMBL" id="MBA1373672.1"/>
    </source>
</evidence>
<dbReference type="AlphaFoldDB" id="A0A7V8U7Q6"/>
<accession>A0A7V8U7Q6</accession>
<dbReference type="EMBL" id="VDES01000001">
    <property type="protein sequence ID" value="MBA1373672.1"/>
    <property type="molecule type" value="Genomic_DNA"/>
</dbReference>
<organism evidence="1 2">
    <name type="scientific">Sphingomonas ursincola</name>
    <dbReference type="NCBI Taxonomy" id="56361"/>
    <lineage>
        <taxon>Bacteria</taxon>
        <taxon>Pseudomonadati</taxon>
        <taxon>Pseudomonadota</taxon>
        <taxon>Alphaproteobacteria</taxon>
        <taxon>Sphingomonadales</taxon>
        <taxon>Sphingomonadaceae</taxon>
        <taxon>Sphingomonas</taxon>
    </lineage>
</organism>
<dbReference type="InterPro" id="IPR043519">
    <property type="entry name" value="NT_sf"/>
</dbReference>
<reference evidence="1 2" key="1">
    <citation type="journal article" date="1994" name="Int. J. Syst. Bacteriol.">
        <title>Phylogenetic positions of novel aerobic, bacteriochlorophyll a-containing bacteria and description of Roseococcus thiosulfatophilus gen. nov., sp. nov., Erythromicrobium ramosum gen. nov., sp. nov., and Erythrobacter litoralis sp. nov.</title>
        <authorList>
            <person name="Yurkov V."/>
            <person name="Stackebrandt E."/>
            <person name="Holmes A."/>
            <person name="Fuerst J.A."/>
            <person name="Hugenholtz P."/>
            <person name="Golecki J."/>
            <person name="Gad'on N."/>
            <person name="Gorlenko V.M."/>
            <person name="Kompantseva E.I."/>
            <person name="Drews G."/>
        </authorList>
    </citation>
    <scope>NUCLEOTIDE SEQUENCE [LARGE SCALE GENOMIC DNA]</scope>
    <source>
        <strain evidence="1 2">KR-99</strain>
    </source>
</reference>
<sequence length="253" mass="28555">MGEFLPAIPQRFIEHGAIFLAGSLVEGFGNKTSDLDVMIVSELALDGIDHVVRKDHMLINMIFGKARRIDLEYLHTGTISSPVAEIAALDIPVDFVAERIDERQELLIHRLLNAVPLFDTPAYRALLAAAQACDFRRYMVKRCMHKIDGAALDLEGMVDRGDPAEVLLRLFDIIDHSVDAIRFAHGFTNPLGKWRIRSLRSMPPSPEAENALSIYLRYRVLGLGLEEPDMEEVLTLVRQVLYWSDCALRRVYA</sequence>
<gene>
    <name evidence="1" type="ORF">FG486_04930</name>
</gene>
<dbReference type="RefSeq" id="WP_181266656.1">
    <property type="nucleotide sequence ID" value="NZ_VDES01000001.1"/>
</dbReference>
<keyword evidence="2" id="KW-1185">Reference proteome</keyword>
<proteinExistence type="predicted"/>
<evidence type="ECO:0000313" key="2">
    <source>
        <dbReference type="Proteomes" id="UP000589292"/>
    </source>
</evidence>
<dbReference type="SUPFAM" id="SSF81301">
    <property type="entry name" value="Nucleotidyltransferase"/>
    <property type="match status" value="1"/>
</dbReference>